<dbReference type="InterPro" id="IPR055754">
    <property type="entry name" value="DUF7330"/>
</dbReference>
<evidence type="ECO:0000313" key="4">
    <source>
        <dbReference type="Proteomes" id="UP000054549"/>
    </source>
</evidence>
<feature type="region of interest" description="Disordered" evidence="1">
    <location>
        <begin position="1"/>
        <end position="23"/>
    </location>
</feature>
<evidence type="ECO:0000256" key="1">
    <source>
        <dbReference type="SAM" id="MobiDB-lite"/>
    </source>
</evidence>
<dbReference type="Proteomes" id="UP000054549">
    <property type="component" value="Unassembled WGS sequence"/>
</dbReference>
<dbReference type="InParanoid" id="A0A0C2XIL3"/>
<reference evidence="3 4" key="1">
    <citation type="submission" date="2014-04" db="EMBL/GenBank/DDBJ databases">
        <title>Evolutionary Origins and Diversification of the Mycorrhizal Mutualists.</title>
        <authorList>
            <consortium name="DOE Joint Genome Institute"/>
            <consortium name="Mycorrhizal Genomics Consortium"/>
            <person name="Kohler A."/>
            <person name="Kuo A."/>
            <person name="Nagy L.G."/>
            <person name="Floudas D."/>
            <person name="Copeland A."/>
            <person name="Barry K.W."/>
            <person name="Cichocki N."/>
            <person name="Veneault-Fourrey C."/>
            <person name="LaButti K."/>
            <person name="Lindquist E.A."/>
            <person name="Lipzen A."/>
            <person name="Lundell T."/>
            <person name="Morin E."/>
            <person name="Murat C."/>
            <person name="Riley R."/>
            <person name="Ohm R."/>
            <person name="Sun H."/>
            <person name="Tunlid A."/>
            <person name="Henrissat B."/>
            <person name="Grigoriev I.V."/>
            <person name="Hibbett D.S."/>
            <person name="Martin F."/>
        </authorList>
    </citation>
    <scope>NUCLEOTIDE SEQUENCE [LARGE SCALE GENOMIC DNA]</scope>
    <source>
        <strain evidence="3 4">Koide BX008</strain>
    </source>
</reference>
<dbReference type="AlphaFoldDB" id="A0A0C2XIL3"/>
<dbReference type="HOGENOM" id="CLU_073872_0_0_1"/>
<feature type="domain" description="DUF7330" evidence="2">
    <location>
        <begin position="51"/>
        <end position="215"/>
    </location>
</feature>
<sequence>MTVIDLMRHEKEESSEKPPEYSETWGQRATASAYAAPSAVTLPAPTLTQLHLFTKHEDIRGTFYVDPAAPRLCKPSRAERKLLGDSQASFRSRNGKIAIDVGTTGRGAKASAVVSTRNGDIHVNILPLLPDRPRICLDVSSRNGKVVLFIPESYQGILRLSTKKGKVEFLPSLSANMQAYKMTPKEALFYVGVNHPDQPSGDYCQIGTRHGAIIVGIAGRDVYPCESGFWKKMLEFIK</sequence>
<proteinExistence type="predicted"/>
<organism evidence="3 4">
    <name type="scientific">Amanita muscaria (strain Koide BX008)</name>
    <dbReference type="NCBI Taxonomy" id="946122"/>
    <lineage>
        <taxon>Eukaryota</taxon>
        <taxon>Fungi</taxon>
        <taxon>Dikarya</taxon>
        <taxon>Basidiomycota</taxon>
        <taxon>Agaricomycotina</taxon>
        <taxon>Agaricomycetes</taxon>
        <taxon>Agaricomycetidae</taxon>
        <taxon>Agaricales</taxon>
        <taxon>Pluteineae</taxon>
        <taxon>Amanitaceae</taxon>
        <taxon>Amanita</taxon>
    </lineage>
</organism>
<evidence type="ECO:0000259" key="2">
    <source>
        <dbReference type="Pfam" id="PF24016"/>
    </source>
</evidence>
<gene>
    <name evidence="3" type="ORF">M378DRAFT_184499</name>
</gene>
<dbReference type="Pfam" id="PF24016">
    <property type="entry name" value="DUF7330"/>
    <property type="match status" value="1"/>
</dbReference>
<evidence type="ECO:0000313" key="3">
    <source>
        <dbReference type="EMBL" id="KIL69321.1"/>
    </source>
</evidence>
<name>A0A0C2XIL3_AMAMK</name>
<protein>
    <recommendedName>
        <fullName evidence="2">DUF7330 domain-containing protein</fullName>
    </recommendedName>
</protein>
<accession>A0A0C2XIL3</accession>
<dbReference type="EMBL" id="KN818226">
    <property type="protein sequence ID" value="KIL69321.1"/>
    <property type="molecule type" value="Genomic_DNA"/>
</dbReference>
<dbReference type="OrthoDB" id="2593559at2759"/>
<feature type="compositionally biased region" description="Basic and acidic residues" evidence="1">
    <location>
        <begin position="1"/>
        <end position="20"/>
    </location>
</feature>
<keyword evidence="4" id="KW-1185">Reference proteome</keyword>